<dbReference type="EMBL" id="LBOW01000014">
    <property type="protein sequence ID" value="KKP43929.1"/>
    <property type="molecule type" value="Genomic_DNA"/>
</dbReference>
<reference evidence="2 3" key="1">
    <citation type="journal article" date="2015" name="Nature">
        <title>rRNA introns, odd ribosomes, and small enigmatic genomes across a large radiation of phyla.</title>
        <authorList>
            <person name="Brown C.T."/>
            <person name="Hug L.A."/>
            <person name="Thomas B.C."/>
            <person name="Sharon I."/>
            <person name="Castelle C.J."/>
            <person name="Singh A."/>
            <person name="Wilkins M.J."/>
            <person name="Williams K.H."/>
            <person name="Banfield J.F."/>
        </authorList>
    </citation>
    <scope>NUCLEOTIDE SEQUENCE [LARGE SCALE GENOMIC DNA]</scope>
</reference>
<feature type="transmembrane region" description="Helical" evidence="1">
    <location>
        <begin position="434"/>
        <end position="455"/>
    </location>
</feature>
<feature type="transmembrane region" description="Helical" evidence="1">
    <location>
        <begin position="6"/>
        <end position="26"/>
    </location>
</feature>
<comment type="caution">
    <text evidence="2">The sequence shown here is derived from an EMBL/GenBank/DDBJ whole genome shotgun (WGS) entry which is preliminary data.</text>
</comment>
<dbReference type="AlphaFoldDB" id="A0A0F9ZIM5"/>
<evidence type="ECO:0000313" key="2">
    <source>
        <dbReference type="EMBL" id="KKP43929.1"/>
    </source>
</evidence>
<evidence type="ECO:0000313" key="3">
    <source>
        <dbReference type="Proteomes" id="UP000034778"/>
    </source>
</evidence>
<dbReference type="STRING" id="1618566.UR35_C0014G0002"/>
<feature type="transmembrane region" description="Helical" evidence="1">
    <location>
        <begin position="342"/>
        <end position="361"/>
    </location>
</feature>
<keyword evidence="1" id="KW-0812">Transmembrane</keyword>
<sequence>MVGFSVGAVVGVVVGIVVGVAIDTEINKEINHLMKLEIIVFVNKNSILYFLKDMPDINPTTQGLIKDIQSAQSFTQKKTTETIKTTKTASNLAFLYERARNAVEFRDEHLVRTAAIERILRRRLFLNQDDEKIAKNLIKELSWARYFINNSIEASKTPQLTLIINKYRDAIKDLGQDYFETLIGVCSCEIEELLTFNPVNQILINYVSSSILPRIDFGEENLQTKSIQVYIATERTFAKNSENFITYKLLKVLLPKWEDSKILIKSLETIKDHLNYPKKDILRIKVSQMMPPFNLLREIILLSKEFTTTITNEEEFRKKALNILEEKYLETKDKVLRASKRSIVYIFLTKMVLAILIEIPFEIIFSRINYIVLTVNILFPPALMFLFNSGVKLPDSNNTKNMLDKLEQYLYSDEKNIVPEYIEIKRQNKKSDRIFFYFFVFTSSLIVLGILGFLNLLGFSFISQIIFLFFLSVVSFFAFRVREISADFKLKDNYGESFLETLLDYIFLPIIKVGQFLSNQISKLNILSFIFDFIIEAPLKTFLEILEDWLHFVRVKKEEILS</sequence>
<gene>
    <name evidence="2" type="ORF">UR35_C0014G0002</name>
</gene>
<name>A0A0F9ZIM5_9BACT</name>
<feature type="transmembrane region" description="Helical" evidence="1">
    <location>
        <begin position="367"/>
        <end position="387"/>
    </location>
</feature>
<proteinExistence type="predicted"/>
<dbReference type="Proteomes" id="UP000034778">
    <property type="component" value="Unassembled WGS sequence"/>
</dbReference>
<protein>
    <submittedName>
        <fullName evidence="2">Uncharacterized protein</fullName>
    </submittedName>
</protein>
<organism evidence="2 3">
    <name type="scientific">Candidatus Woesebacteria bacterium GW2011_GWB1_33_22</name>
    <dbReference type="NCBI Taxonomy" id="1618566"/>
    <lineage>
        <taxon>Bacteria</taxon>
        <taxon>Candidatus Woeseibacteriota</taxon>
    </lineage>
</organism>
<evidence type="ECO:0000256" key="1">
    <source>
        <dbReference type="SAM" id="Phobius"/>
    </source>
</evidence>
<accession>A0A0F9ZIM5</accession>
<keyword evidence="1" id="KW-0472">Membrane</keyword>
<feature type="transmembrane region" description="Helical" evidence="1">
    <location>
        <begin position="461"/>
        <end position="481"/>
    </location>
</feature>
<keyword evidence="1" id="KW-1133">Transmembrane helix</keyword>